<evidence type="ECO:0000256" key="1">
    <source>
        <dbReference type="SAM" id="SignalP"/>
    </source>
</evidence>
<organism evidence="3 4">
    <name type="scientific">Neptunomonas marina</name>
    <dbReference type="NCBI Taxonomy" id="1815562"/>
    <lineage>
        <taxon>Bacteria</taxon>
        <taxon>Pseudomonadati</taxon>
        <taxon>Pseudomonadota</taxon>
        <taxon>Gammaproteobacteria</taxon>
        <taxon>Oceanospirillales</taxon>
        <taxon>Oceanospirillaceae</taxon>
        <taxon>Neptunomonas</taxon>
    </lineage>
</organism>
<keyword evidence="4" id="KW-1185">Reference proteome</keyword>
<dbReference type="SUPFAM" id="SSF52317">
    <property type="entry name" value="Class I glutamine amidotransferase-like"/>
    <property type="match status" value="1"/>
</dbReference>
<dbReference type="AlphaFoldDB" id="A0A437Q5C2"/>
<dbReference type="Pfam" id="PF01522">
    <property type="entry name" value="Polysacc_deac_1"/>
    <property type="match status" value="1"/>
</dbReference>
<dbReference type="Proteomes" id="UP000282818">
    <property type="component" value="Unassembled WGS sequence"/>
</dbReference>
<dbReference type="EMBL" id="SACQ01000007">
    <property type="protein sequence ID" value="RVU29701.1"/>
    <property type="molecule type" value="Genomic_DNA"/>
</dbReference>
<dbReference type="SUPFAM" id="SSF88713">
    <property type="entry name" value="Glycoside hydrolase/deacetylase"/>
    <property type="match status" value="1"/>
</dbReference>
<evidence type="ECO:0000313" key="3">
    <source>
        <dbReference type="EMBL" id="RVU29701.1"/>
    </source>
</evidence>
<feature type="signal peptide" evidence="1">
    <location>
        <begin position="1"/>
        <end position="34"/>
    </location>
</feature>
<gene>
    <name evidence="3" type="ORF">EOE65_14190</name>
</gene>
<keyword evidence="1" id="KW-0732">Signal</keyword>
<sequence length="796" mass="88604">MAVSLRDLKRRRVSKPVEAVLVSLLMAAGSTSLAADEKRIAIVYSDESAEQFYDKFAYQQLFAASQYQATMAGIPFDLINAAELTQSEQLKRYSAILMPNLSHIQADWREAIEASLAEATAAGVSLITAGNFLTNDADGNVLAGNPYRATENLLQLSYSQYFGGVAASVTTSAAPHPVIDQYGTNQAVVDYGQLWFNSYQPLTTHAHDLVSVAVNGSTVTGGWALDHGDYRVVHFSNEQVMMDNNLLWRALQWATYGSQEAVGLQMTRADSLFYARNDMDQSMFANTLHNTDIPLLDIVTTWQKDYDFVGSFYLNIGNNPAAGEYTDWSVSAPLFQAYADLGNGIGSHSYTHPHHTTELTDEELVFEFKDSAQVLRDNLQLPVIGAAVPGNPEDERVRTEMKKHYKYISGRTGDIGSGYRGAFGKLTDKDTSLYFSLNMSPDYTLIQYLNQTPAQALATWKQEFDALTRYGSAPIANWLWHDYAVTNSADLYGTNTLRDLVAYAAEQGTEFITGEGLYQRLEQFANTRLDSEKTADGWRVSVAGNDIGHFALKLTADTQIAAVANWYAYNTNEVFVPRQGGTFEIKTGGQPSAVTRITDLPTRAELIDVTGDGQQLAFTLQGQGDVVVTLASSAPVTVLGASSYQQQGEQLVITLAHAAQHTVTVKPTVVETKACYLKDLYSNKYLEDYNGYYVALSAKKTKRTEWQLERYGSRYVRIRSVNSQRYLSAASRYYPVLSSTPHRYRASWRFYEGSQSTKIRNRGYGRYLRARNYYQIDLTSYSSHSEWVFEGDCAIK</sequence>
<dbReference type="Gene3D" id="3.20.20.370">
    <property type="entry name" value="Glycoside hydrolase/deacetylase"/>
    <property type="match status" value="1"/>
</dbReference>
<feature type="chain" id="PRO_5019339726" description="NodB homology domain-containing protein" evidence="1">
    <location>
        <begin position="35"/>
        <end position="796"/>
    </location>
</feature>
<dbReference type="Gene3D" id="2.80.10.50">
    <property type="match status" value="1"/>
</dbReference>
<comment type="caution">
    <text evidence="3">The sequence shown here is derived from an EMBL/GenBank/DDBJ whole genome shotgun (WGS) entry which is preliminary data.</text>
</comment>
<name>A0A437Q5C2_9GAMM</name>
<dbReference type="Gene3D" id="3.40.50.880">
    <property type="match status" value="1"/>
</dbReference>
<dbReference type="InterPro" id="IPR002509">
    <property type="entry name" value="NODB_dom"/>
</dbReference>
<reference evidence="3 4" key="1">
    <citation type="submission" date="2019-01" db="EMBL/GenBank/DDBJ databases">
        <authorList>
            <person name="Chen W.-M."/>
        </authorList>
    </citation>
    <scope>NUCLEOTIDE SEQUENCE [LARGE SCALE GENOMIC DNA]</scope>
    <source>
        <strain evidence="3 4">HPM-16</strain>
    </source>
</reference>
<dbReference type="InterPro" id="IPR011330">
    <property type="entry name" value="Glyco_hydro/deAcase_b/a-brl"/>
</dbReference>
<proteinExistence type="predicted"/>
<dbReference type="InterPro" id="IPR029062">
    <property type="entry name" value="Class_I_gatase-like"/>
</dbReference>
<dbReference type="GO" id="GO:0016810">
    <property type="term" value="F:hydrolase activity, acting on carbon-nitrogen (but not peptide) bonds"/>
    <property type="evidence" value="ECO:0007669"/>
    <property type="project" value="InterPro"/>
</dbReference>
<dbReference type="SUPFAM" id="SSF50370">
    <property type="entry name" value="Ricin B-like lectins"/>
    <property type="match status" value="1"/>
</dbReference>
<protein>
    <recommendedName>
        <fullName evidence="2">NodB homology domain-containing protein</fullName>
    </recommendedName>
</protein>
<dbReference type="RefSeq" id="WP_127694985.1">
    <property type="nucleotide sequence ID" value="NZ_SACQ01000007.1"/>
</dbReference>
<evidence type="ECO:0000259" key="2">
    <source>
        <dbReference type="Pfam" id="PF01522"/>
    </source>
</evidence>
<feature type="domain" description="NodB homology" evidence="2">
    <location>
        <begin position="322"/>
        <end position="404"/>
    </location>
</feature>
<evidence type="ECO:0000313" key="4">
    <source>
        <dbReference type="Proteomes" id="UP000282818"/>
    </source>
</evidence>
<dbReference type="InterPro" id="IPR035992">
    <property type="entry name" value="Ricin_B-like_lectins"/>
</dbReference>
<accession>A0A437Q5C2</accession>
<dbReference type="GO" id="GO:0005975">
    <property type="term" value="P:carbohydrate metabolic process"/>
    <property type="evidence" value="ECO:0007669"/>
    <property type="project" value="InterPro"/>
</dbReference>